<evidence type="ECO:0000313" key="3">
    <source>
        <dbReference type="Proteomes" id="UP000244248"/>
    </source>
</evidence>
<dbReference type="EMBL" id="QANS01000002">
    <property type="protein sequence ID" value="PTU32200.1"/>
    <property type="molecule type" value="Genomic_DNA"/>
</dbReference>
<feature type="chain" id="PRO_5015786120" evidence="1">
    <location>
        <begin position="29"/>
        <end position="256"/>
    </location>
</feature>
<keyword evidence="1" id="KW-0732">Signal</keyword>
<evidence type="ECO:0000256" key="1">
    <source>
        <dbReference type="SAM" id="SignalP"/>
    </source>
</evidence>
<accession>A0A2T5MI09</accession>
<dbReference type="AlphaFoldDB" id="A0A2T5MI09"/>
<reference evidence="2 3" key="1">
    <citation type="submission" date="2018-04" db="EMBL/GenBank/DDBJ databases">
        <title>Novel species isolated from glacier.</title>
        <authorList>
            <person name="Liu Q."/>
            <person name="Xin Y.-H."/>
        </authorList>
    </citation>
    <scope>NUCLEOTIDE SEQUENCE [LARGE SCALE GENOMIC DNA]</scope>
    <source>
        <strain evidence="2 3">GT1R17</strain>
    </source>
</reference>
<dbReference type="RefSeq" id="WP_107939391.1">
    <property type="nucleotide sequence ID" value="NZ_QANS01000002.1"/>
</dbReference>
<keyword evidence="3" id="KW-1185">Reference proteome</keyword>
<comment type="caution">
    <text evidence="2">The sequence shown here is derived from an EMBL/GenBank/DDBJ whole genome shotgun (WGS) entry which is preliminary data.</text>
</comment>
<proteinExistence type="predicted"/>
<protein>
    <submittedName>
        <fullName evidence="2">Uncharacterized protein</fullName>
    </submittedName>
</protein>
<dbReference type="Proteomes" id="UP000244248">
    <property type="component" value="Unassembled WGS sequence"/>
</dbReference>
<evidence type="ECO:0000313" key="2">
    <source>
        <dbReference type="EMBL" id="PTU32200.1"/>
    </source>
</evidence>
<gene>
    <name evidence="2" type="ORF">CJD38_05945</name>
</gene>
<name>A0A2T5MI09_9GAMM</name>
<sequence>MTFKNVCDWTLKMAMIVTASLCVTFASAKGIDDTNGSFHSKKSLCYVQLRPNWPTVKGGDNPVCKAALANLNKFCDESAQYNHRKLDPENMVIHEPDWHQMDPAANLDLIIEVQLSMFSQKYREDNRPQYEKRAKELLKSGVLRLYRAEINIDGRGESETIYRLENIHPENENKPGYNQVEFMVADLNQRVISQKYRKGEIGDLWKYENEWFVVYYDLYDGNGGRLLVDVVSRPTEASGGLVTECTLANITEKGSN</sequence>
<feature type="signal peptide" evidence="1">
    <location>
        <begin position="1"/>
        <end position="28"/>
    </location>
</feature>
<organism evidence="2 3">
    <name type="scientific">Stenotrophobium rhamnosiphilum</name>
    <dbReference type="NCBI Taxonomy" id="2029166"/>
    <lineage>
        <taxon>Bacteria</taxon>
        <taxon>Pseudomonadati</taxon>
        <taxon>Pseudomonadota</taxon>
        <taxon>Gammaproteobacteria</taxon>
        <taxon>Nevskiales</taxon>
        <taxon>Nevskiaceae</taxon>
        <taxon>Stenotrophobium</taxon>
    </lineage>
</organism>